<keyword evidence="3" id="KW-0809">Transit peptide</keyword>
<name>A0AAV6VAD1_9ARAC</name>
<dbReference type="Proteomes" id="UP000827092">
    <property type="component" value="Unassembled WGS sequence"/>
</dbReference>
<proteinExistence type="inferred from homology"/>
<protein>
    <recommendedName>
        <fullName evidence="7">Large ribosomal subunit protein mL53</fullName>
    </recommendedName>
    <alternativeName>
        <fullName evidence="8">39S ribosomal protein L53, mitochondrial</fullName>
    </alternativeName>
</protein>
<keyword evidence="6" id="KW-0687">Ribonucleoprotein</keyword>
<dbReference type="EMBL" id="JAFNEN010000132">
    <property type="protein sequence ID" value="KAG8193043.1"/>
    <property type="molecule type" value="Genomic_DNA"/>
</dbReference>
<reference evidence="9 10" key="1">
    <citation type="journal article" date="2022" name="Nat. Ecol. Evol.">
        <title>A masculinizing supergene underlies an exaggerated male reproductive morph in a spider.</title>
        <authorList>
            <person name="Hendrickx F."/>
            <person name="De Corte Z."/>
            <person name="Sonet G."/>
            <person name="Van Belleghem S.M."/>
            <person name="Kostlbacher S."/>
            <person name="Vangestel C."/>
        </authorList>
    </citation>
    <scope>NUCLEOTIDE SEQUENCE [LARGE SCALE GENOMIC DNA]</scope>
    <source>
        <strain evidence="9">W744_W776</strain>
    </source>
</reference>
<dbReference type="Pfam" id="PF10780">
    <property type="entry name" value="MRP_L53"/>
    <property type="match status" value="1"/>
</dbReference>
<evidence type="ECO:0000256" key="4">
    <source>
        <dbReference type="ARBA" id="ARBA00022980"/>
    </source>
</evidence>
<dbReference type="PANTHER" id="PTHR33618">
    <property type="entry name" value="39S RIBOSOMAL PROTEIN L53, MITOCHONDRIAL"/>
    <property type="match status" value="1"/>
</dbReference>
<evidence type="ECO:0000256" key="3">
    <source>
        <dbReference type="ARBA" id="ARBA00022946"/>
    </source>
</evidence>
<dbReference type="PANTHER" id="PTHR33618:SF1">
    <property type="entry name" value="LARGE RIBOSOMAL SUBUNIT PROTEIN ML53"/>
    <property type="match status" value="1"/>
</dbReference>
<dbReference type="InterPro" id="IPR052473">
    <property type="entry name" value="mtLSU_mL53"/>
</dbReference>
<dbReference type="InterPro" id="IPR019716">
    <property type="entry name" value="Ribosomal_mL53"/>
</dbReference>
<dbReference type="Gene3D" id="3.40.30.10">
    <property type="entry name" value="Glutaredoxin"/>
    <property type="match status" value="1"/>
</dbReference>
<evidence type="ECO:0000313" key="10">
    <source>
        <dbReference type="Proteomes" id="UP000827092"/>
    </source>
</evidence>
<comment type="subcellular location">
    <subcellularLocation>
        <location evidence="1">Mitochondrion</location>
    </subcellularLocation>
</comment>
<evidence type="ECO:0000256" key="8">
    <source>
        <dbReference type="ARBA" id="ARBA00042721"/>
    </source>
</evidence>
<gene>
    <name evidence="9" type="ORF">JTE90_028155</name>
</gene>
<dbReference type="GO" id="GO:0005762">
    <property type="term" value="C:mitochondrial large ribosomal subunit"/>
    <property type="evidence" value="ECO:0007669"/>
    <property type="project" value="TreeGrafter"/>
</dbReference>
<evidence type="ECO:0000313" key="9">
    <source>
        <dbReference type="EMBL" id="KAG8193043.1"/>
    </source>
</evidence>
<evidence type="ECO:0000256" key="6">
    <source>
        <dbReference type="ARBA" id="ARBA00023274"/>
    </source>
</evidence>
<keyword evidence="4" id="KW-0689">Ribosomal protein</keyword>
<dbReference type="AlphaFoldDB" id="A0AAV6VAD1"/>
<evidence type="ECO:0000256" key="5">
    <source>
        <dbReference type="ARBA" id="ARBA00023128"/>
    </source>
</evidence>
<evidence type="ECO:0000256" key="1">
    <source>
        <dbReference type="ARBA" id="ARBA00004173"/>
    </source>
</evidence>
<evidence type="ECO:0000256" key="2">
    <source>
        <dbReference type="ARBA" id="ARBA00005557"/>
    </source>
</evidence>
<organism evidence="9 10">
    <name type="scientific">Oedothorax gibbosus</name>
    <dbReference type="NCBI Taxonomy" id="931172"/>
    <lineage>
        <taxon>Eukaryota</taxon>
        <taxon>Metazoa</taxon>
        <taxon>Ecdysozoa</taxon>
        <taxon>Arthropoda</taxon>
        <taxon>Chelicerata</taxon>
        <taxon>Arachnida</taxon>
        <taxon>Araneae</taxon>
        <taxon>Araneomorphae</taxon>
        <taxon>Entelegynae</taxon>
        <taxon>Araneoidea</taxon>
        <taxon>Linyphiidae</taxon>
        <taxon>Erigoninae</taxon>
        <taxon>Oedothorax</taxon>
    </lineage>
</organism>
<keyword evidence="10" id="KW-1185">Reference proteome</keyword>
<comment type="caution">
    <text evidence="9">The sequence shown here is derived from an EMBL/GenBank/DDBJ whole genome shotgun (WGS) entry which is preliminary data.</text>
</comment>
<keyword evidence="5" id="KW-0496">Mitochondrion</keyword>
<sequence length="130" mass="15325">MAYLKNLSNPALRPFYQEVKKFHLRPIKKLSFQFDPFHKNAKCVRDFMFHISSKKIRQSNEVCAFKTEIVNDRSDPTISLDLSNGLNVLFKCAHLSSLEVAKEFNKIIEKYDIKEEEPTFKLKSTLQRRK</sequence>
<comment type="similarity">
    <text evidence="2">Belongs to the mitochondrion-specific ribosomal protein mL53 family.</text>
</comment>
<accession>A0AAV6VAD1</accession>
<evidence type="ECO:0000256" key="7">
    <source>
        <dbReference type="ARBA" id="ARBA00035180"/>
    </source>
</evidence>